<dbReference type="GO" id="GO:0016787">
    <property type="term" value="F:hydrolase activity"/>
    <property type="evidence" value="ECO:0007669"/>
    <property type="project" value="UniProtKB-KW"/>
</dbReference>
<dbReference type="GO" id="GO:0110001">
    <property type="term" value="C:toxin-antitoxin complex"/>
    <property type="evidence" value="ECO:0007669"/>
    <property type="project" value="InterPro"/>
</dbReference>
<dbReference type="InterPro" id="IPR008201">
    <property type="entry name" value="HepT-like"/>
</dbReference>
<proteinExistence type="predicted"/>
<evidence type="ECO:0000256" key="2">
    <source>
        <dbReference type="ARBA" id="ARBA00022649"/>
    </source>
</evidence>
<dbReference type="PANTHER" id="PTHR34139">
    <property type="entry name" value="UPF0331 PROTEIN MJ0127"/>
    <property type="match status" value="1"/>
</dbReference>
<evidence type="ECO:0000256" key="5">
    <source>
        <dbReference type="ARBA" id="ARBA00022801"/>
    </source>
</evidence>
<dbReference type="GO" id="GO:0004540">
    <property type="term" value="F:RNA nuclease activity"/>
    <property type="evidence" value="ECO:0007669"/>
    <property type="project" value="InterPro"/>
</dbReference>
<dbReference type="HOGENOM" id="CLU_142825_3_3_2"/>
<evidence type="ECO:0000256" key="1">
    <source>
        <dbReference type="ARBA" id="ARBA00022553"/>
    </source>
</evidence>
<evidence type="ECO:0000313" key="6">
    <source>
        <dbReference type="EMBL" id="AKB36688.1"/>
    </source>
</evidence>
<dbReference type="AlphaFoldDB" id="A0A0E3PNM2"/>
<dbReference type="PANTHER" id="PTHR34139:SF1">
    <property type="entry name" value="RNASE MJ1380-RELATED"/>
    <property type="match status" value="1"/>
</dbReference>
<keyword evidence="1" id="KW-0597">Phosphoprotein</keyword>
<evidence type="ECO:0000313" key="7">
    <source>
        <dbReference type="Proteomes" id="UP000033123"/>
    </source>
</evidence>
<evidence type="ECO:0000256" key="3">
    <source>
        <dbReference type="ARBA" id="ARBA00022722"/>
    </source>
</evidence>
<dbReference type="Proteomes" id="UP000033123">
    <property type="component" value="Chromosome"/>
</dbReference>
<dbReference type="InterPro" id="IPR051813">
    <property type="entry name" value="HepT_RNase_toxin"/>
</dbReference>
<protein>
    <recommendedName>
        <fullName evidence="8">Nucleotidyltransferase</fullName>
    </recommendedName>
</protein>
<sequence length="107" mass="12601">MILLDTIESCERFIEGMDFDEFVSDEKNTFVLRHPLKIIGEAVKHIPDEIRKEYISAPWRKISGTCDVMMIHAYFGVDLDVVWKTANERLPELKKDIEKILKEKNLY</sequence>
<keyword evidence="2" id="KW-1277">Toxin-antitoxin system</keyword>
<gene>
    <name evidence="6" type="ORF">MSSAC_2098</name>
</gene>
<dbReference type="KEGG" id="msj:MSSAC_2098"/>
<dbReference type="Pfam" id="PF01934">
    <property type="entry name" value="HepT-like"/>
    <property type="match status" value="1"/>
</dbReference>
<dbReference type="EMBL" id="CP009508">
    <property type="protein sequence ID" value="AKB36688.1"/>
    <property type="molecule type" value="Genomic_DNA"/>
</dbReference>
<evidence type="ECO:0000256" key="4">
    <source>
        <dbReference type="ARBA" id="ARBA00022741"/>
    </source>
</evidence>
<organism evidence="6 7">
    <name type="scientific">Methanosarcina siciliae C2J</name>
    <dbReference type="NCBI Taxonomy" id="1434118"/>
    <lineage>
        <taxon>Archaea</taxon>
        <taxon>Methanobacteriati</taxon>
        <taxon>Methanobacteriota</taxon>
        <taxon>Stenosarchaea group</taxon>
        <taxon>Methanomicrobia</taxon>
        <taxon>Methanosarcinales</taxon>
        <taxon>Methanosarcinaceae</taxon>
        <taxon>Methanosarcina</taxon>
    </lineage>
</organism>
<dbReference type="PATRIC" id="fig|1434118.4.peg.2683"/>
<keyword evidence="3" id="KW-0540">Nuclease</keyword>
<keyword evidence="4" id="KW-0547">Nucleotide-binding</keyword>
<keyword evidence="5" id="KW-0378">Hydrolase</keyword>
<reference evidence="6 7" key="1">
    <citation type="submission" date="2014-07" db="EMBL/GenBank/DDBJ databases">
        <title>Methanogenic archaea and the global carbon cycle.</title>
        <authorList>
            <person name="Henriksen J.R."/>
            <person name="Luke J."/>
            <person name="Reinhart S."/>
            <person name="Benedict M.N."/>
            <person name="Youngblut N.D."/>
            <person name="Metcalf M.E."/>
            <person name="Whitaker R.J."/>
            <person name="Metcalf W.W."/>
        </authorList>
    </citation>
    <scope>NUCLEOTIDE SEQUENCE [LARGE SCALE GENOMIC DNA]</scope>
    <source>
        <strain evidence="6 7">C2J</strain>
    </source>
</reference>
<evidence type="ECO:0008006" key="8">
    <source>
        <dbReference type="Google" id="ProtNLM"/>
    </source>
</evidence>
<dbReference type="STRING" id="1434118.MSSAC_2098"/>
<accession>A0A0E3PNM2</accession>
<name>A0A0E3PNM2_9EURY</name>
<dbReference type="GO" id="GO:0000166">
    <property type="term" value="F:nucleotide binding"/>
    <property type="evidence" value="ECO:0007669"/>
    <property type="project" value="UniProtKB-KW"/>
</dbReference>